<evidence type="ECO:0000256" key="9">
    <source>
        <dbReference type="ARBA" id="ARBA00023136"/>
    </source>
</evidence>
<organism evidence="16 17">
    <name type="scientific">Paraburkholderia haematera</name>
    <dbReference type="NCBI Taxonomy" id="2793077"/>
    <lineage>
        <taxon>Bacteria</taxon>
        <taxon>Pseudomonadati</taxon>
        <taxon>Pseudomonadota</taxon>
        <taxon>Betaproteobacteria</taxon>
        <taxon>Burkholderiales</taxon>
        <taxon>Burkholderiaceae</taxon>
        <taxon>Paraburkholderia</taxon>
    </lineage>
</organism>
<feature type="domain" description="Trimeric autotransporter adhesin YadA-like C-terminal membrane anchor" evidence="12">
    <location>
        <begin position="1175"/>
        <end position="1233"/>
    </location>
</feature>
<dbReference type="EMBL" id="CAJNBK010000011">
    <property type="protein sequence ID" value="CAE6776257.1"/>
    <property type="molecule type" value="Genomic_DNA"/>
</dbReference>
<comment type="caution">
    <text evidence="16">The sequence shown here is derived from an EMBL/GenBank/DDBJ whole genome shotgun (WGS) entry which is preliminary data.</text>
</comment>
<keyword evidence="8" id="KW-0653">Protein transport</keyword>
<dbReference type="Gene3D" id="2.150.10.10">
    <property type="entry name" value="Serralysin-like metalloprotease, C-terminal"/>
    <property type="match status" value="3"/>
</dbReference>
<feature type="domain" description="Trimeric autotransporter adhesin YadA-like head" evidence="13">
    <location>
        <begin position="561"/>
        <end position="585"/>
    </location>
</feature>
<evidence type="ECO:0000256" key="6">
    <source>
        <dbReference type="ARBA" id="ARBA00022692"/>
    </source>
</evidence>
<feature type="domain" description="Trimeric autotransporter adhesin YadA-like stalk" evidence="14">
    <location>
        <begin position="446"/>
        <end position="488"/>
    </location>
</feature>
<dbReference type="Pfam" id="PF03895">
    <property type="entry name" value="YadA_anchor"/>
    <property type="match status" value="1"/>
</dbReference>
<evidence type="ECO:0008006" key="18">
    <source>
        <dbReference type="Google" id="ProtNLM"/>
    </source>
</evidence>
<evidence type="ECO:0000259" key="14">
    <source>
        <dbReference type="Pfam" id="PF05662"/>
    </source>
</evidence>
<reference evidence="16 17" key="1">
    <citation type="submission" date="2021-02" db="EMBL/GenBank/DDBJ databases">
        <authorList>
            <person name="Vanwijnsberghe S."/>
        </authorList>
    </citation>
    <scope>NUCLEOTIDE SEQUENCE [LARGE SCALE GENOMIC DNA]</scope>
    <source>
        <strain evidence="16 17">LMG 31837</strain>
    </source>
</reference>
<feature type="domain" description="Trimeric autotransporter adhesin YadA-like stalk" evidence="14">
    <location>
        <begin position="150"/>
        <end position="179"/>
    </location>
</feature>
<evidence type="ECO:0000256" key="7">
    <source>
        <dbReference type="ARBA" id="ARBA00022729"/>
    </source>
</evidence>
<feature type="domain" description="Trimeric autotransporter adhesin YadA-like head" evidence="13">
    <location>
        <begin position="1087"/>
        <end position="1113"/>
    </location>
</feature>
<dbReference type="Pfam" id="PF05658">
    <property type="entry name" value="YadA_head"/>
    <property type="match status" value="6"/>
</dbReference>
<evidence type="ECO:0000256" key="11">
    <source>
        <dbReference type="SAM" id="Phobius"/>
    </source>
</evidence>
<evidence type="ECO:0000256" key="8">
    <source>
        <dbReference type="ARBA" id="ARBA00022927"/>
    </source>
</evidence>
<evidence type="ECO:0000259" key="13">
    <source>
        <dbReference type="Pfam" id="PF05658"/>
    </source>
</evidence>
<keyword evidence="9 11" id="KW-0472">Membrane</keyword>
<dbReference type="Pfam" id="PF13018">
    <property type="entry name" value="ESPR"/>
    <property type="match status" value="1"/>
</dbReference>
<dbReference type="Pfam" id="PF05662">
    <property type="entry name" value="YadA_stalk"/>
    <property type="match status" value="10"/>
</dbReference>
<comment type="subcellular location">
    <subcellularLocation>
        <location evidence="2">Cell outer membrane</location>
    </subcellularLocation>
    <subcellularLocation>
        <location evidence="1">Cell surface</location>
    </subcellularLocation>
</comment>
<dbReference type="InterPro" id="IPR045584">
    <property type="entry name" value="Pilin-like"/>
</dbReference>
<feature type="domain" description="Trimeric autotransporter adhesin YadA-like head" evidence="13">
    <location>
        <begin position="266"/>
        <end position="290"/>
    </location>
</feature>
<feature type="domain" description="Trimeric autotransporter adhesin YadA-like stalk" evidence="14">
    <location>
        <begin position="591"/>
        <end position="634"/>
    </location>
</feature>
<feature type="domain" description="Trimeric autotransporter adhesin YadA-like stalk" evidence="14">
    <location>
        <begin position="804"/>
        <end position="837"/>
    </location>
</feature>
<accession>A0ABN7M1Q7</accession>
<evidence type="ECO:0000259" key="12">
    <source>
        <dbReference type="Pfam" id="PF03895"/>
    </source>
</evidence>
<feature type="domain" description="Trimeric autotransporter adhesin YadA-like stalk" evidence="14">
    <location>
        <begin position="352"/>
        <end position="393"/>
    </location>
</feature>
<comment type="similarity">
    <text evidence="3">Belongs to the autotransporter-2 (AT-2) (TC 1.B.40) family.</text>
</comment>
<keyword evidence="11" id="KW-1133">Transmembrane helix</keyword>
<proteinExistence type="inferred from homology"/>
<dbReference type="InterPro" id="IPR005594">
    <property type="entry name" value="YadA_C"/>
</dbReference>
<evidence type="ECO:0000256" key="10">
    <source>
        <dbReference type="ARBA" id="ARBA00023237"/>
    </source>
</evidence>
<feature type="domain" description="Trimeric autotransporter adhesin YadA-like stalk" evidence="14">
    <location>
        <begin position="672"/>
        <end position="714"/>
    </location>
</feature>
<dbReference type="RefSeq" id="WP_211613038.1">
    <property type="nucleotide sequence ID" value="NZ_CAJNBK010000011.1"/>
</dbReference>
<feature type="domain" description="ESPR" evidence="15">
    <location>
        <begin position="1"/>
        <end position="46"/>
    </location>
</feature>
<dbReference type="InterPro" id="IPR024973">
    <property type="entry name" value="ESPR"/>
</dbReference>
<dbReference type="Proteomes" id="UP000672526">
    <property type="component" value="Unassembled WGS sequence"/>
</dbReference>
<feature type="domain" description="Trimeric autotransporter adhesin YadA-like stalk" evidence="14">
    <location>
        <begin position="1028"/>
        <end position="1070"/>
    </location>
</feature>
<dbReference type="Gene3D" id="1.20.5.170">
    <property type="match status" value="5"/>
</dbReference>
<evidence type="ECO:0000256" key="2">
    <source>
        <dbReference type="ARBA" id="ARBA00004442"/>
    </source>
</evidence>
<keyword evidence="5" id="KW-1134">Transmembrane beta strand</keyword>
<evidence type="ECO:0000256" key="1">
    <source>
        <dbReference type="ARBA" id="ARBA00004241"/>
    </source>
</evidence>
<dbReference type="Gene3D" id="2.60.40.4050">
    <property type="match status" value="1"/>
</dbReference>
<feature type="domain" description="Trimeric autotransporter adhesin YadA-like head" evidence="13">
    <location>
        <begin position="534"/>
        <end position="558"/>
    </location>
</feature>
<keyword evidence="7" id="KW-0732">Signal</keyword>
<keyword evidence="6 11" id="KW-0812">Transmembrane</keyword>
<keyword evidence="4" id="KW-0813">Transport</keyword>
<feature type="domain" description="Trimeric autotransporter adhesin YadA-like stalk" evidence="14">
    <location>
        <begin position="295"/>
        <end position="335"/>
    </location>
</feature>
<feature type="domain" description="Trimeric autotransporter adhesin YadA-like head" evidence="13">
    <location>
        <begin position="237"/>
        <end position="263"/>
    </location>
</feature>
<protein>
    <recommendedName>
        <fullName evidence="18">Head domain of trimeric autotransporter adhesin</fullName>
    </recommendedName>
</protein>
<feature type="domain" description="Trimeric autotransporter adhesin YadA-like stalk" evidence="14">
    <location>
        <begin position="1131"/>
        <end position="1160"/>
    </location>
</feature>
<dbReference type="Gene3D" id="3.30.1300.30">
    <property type="entry name" value="GSPII I/J protein-like"/>
    <property type="match status" value="1"/>
</dbReference>
<evidence type="ECO:0000313" key="16">
    <source>
        <dbReference type="EMBL" id="CAE6776257.1"/>
    </source>
</evidence>
<name>A0ABN7M1Q7_9BURK</name>
<feature type="domain" description="Trimeric autotransporter adhesin YadA-like stalk" evidence="14">
    <location>
        <begin position="911"/>
        <end position="951"/>
    </location>
</feature>
<evidence type="ECO:0000259" key="15">
    <source>
        <dbReference type="Pfam" id="PF13018"/>
    </source>
</evidence>
<dbReference type="InterPro" id="IPR011049">
    <property type="entry name" value="Serralysin-like_metalloprot_C"/>
</dbReference>
<feature type="transmembrane region" description="Helical" evidence="11">
    <location>
        <begin position="34"/>
        <end position="51"/>
    </location>
</feature>
<keyword evidence="17" id="KW-1185">Reference proteome</keyword>
<evidence type="ECO:0000256" key="4">
    <source>
        <dbReference type="ARBA" id="ARBA00022448"/>
    </source>
</evidence>
<evidence type="ECO:0000256" key="3">
    <source>
        <dbReference type="ARBA" id="ARBA00005848"/>
    </source>
</evidence>
<gene>
    <name evidence="16" type="ORF">R69888_04090</name>
</gene>
<dbReference type="InterPro" id="IPR008635">
    <property type="entry name" value="Coiled_stalk_dom"/>
</dbReference>
<evidence type="ECO:0000313" key="17">
    <source>
        <dbReference type="Proteomes" id="UP000672526"/>
    </source>
</evidence>
<dbReference type="InterPro" id="IPR008640">
    <property type="entry name" value="Adhesin_Head_dom"/>
</dbReference>
<evidence type="ECO:0000256" key="5">
    <source>
        <dbReference type="ARBA" id="ARBA00022452"/>
    </source>
</evidence>
<feature type="domain" description="Trimeric autotransporter adhesin YadA-like head" evidence="13">
    <location>
        <begin position="505"/>
        <end position="531"/>
    </location>
</feature>
<dbReference type="Gene3D" id="1.20.5.340">
    <property type="match status" value="1"/>
</dbReference>
<sequence length="1233" mass="120241">MNKSYKTVWNETTGTYVAASEVARSKGKSSRNQKVLVTALLAAGVGFGMAVKAEAAATASSFAAGILGTNTSDSACISSADGATVTTNGDCSAATQQAGIVSYNSSGTAGAYFTVTDPDTAHIGAGGVDQMRITNSGVFMLNTLDMGGKKITNLAPGAVSASSTDAVNGAQLYGVTSLIAFTDGVSPLGPAKNTYPSRSQLAFGAGATVSNAETTAIGASASAAAIYSTAVGASANASNGQATALGNASVASGLRSTALGYRASSTGTGSVAIGQSSVATLDNTVSVGSSTLHRQIVNLAAGQQTTDAVNYGQLQAAGLKVDSSGNATNAFVAYDDTTEGKVTLGGASGTTLSNVAAGALSASSTDAVNGSQLYTTNQNVAQNTATMAQNTSDIATNAGNIAQNTTDIGTLNTQVGAMNSQMADVVKYDSSAHDTVALAGASGTTLTNLKAGALSASSTDAVNGSQLYATNTNVTNLQTTVNGLTTGNAGINYFHVNSVSQDSLATGTNAIAIGTGASASNSSAVAIGSSADSSGTSSIALGDKSIVSGNSSLALGYKTKATAADAVAIGSNSVADTANTVSVGAKGAERKIVNVAAGAVSASSTDAINGSQLYTTNQSVAQNTAAITQNTTDISTINSQLASLGGGVSGAVAYDSSTQDSITLAGASGTTITNLKAGALSASSAEAVNGSQLYTTNQNVAQNAAEIAQNTSDIAQNASDISTNANNIAQNTSDIATNTGNIAALDTRVTNVEGSVSDLAKQLNSGTVGLVQQDALTGDLTVAAGTGGSAINFAGVAGARQLFGVAAGTTATSAVNLGQLSPVVAALGGGAQVNADGSIVSPTYHMQGGTQTTVGDALDTLDTNLSSLETQINNGSIGMVTQDQTSRDILVGATTDGLRVNMAGTAGNRVVTGVAAGAVNATSNDAVNGAQLYSHAAGTAAALGGGSTVNEDGTISAPVYTVGGTTVNNVGAALTNIDGRVTQNTSDIASLQSTVGTMSTSVANAVQYDSAAHNQVTMGGSADAPKVKLTNLQEGELSATSSDAVTGAQLWNTNQQLSDLSQSVQNQQQTGSAAMSLNTGGAPAAVASGTNAVALGGGSQASGENSVAIGAGSVADQANTLSVGSQGNERRITNVAPGKSATDAVNLGQMQSAVGETARAAYSGVAAATALTMIPEVDPGKTLAIGVAGATYKGYQAAAVGASARITSNVKVKVGAGISGSETTVGAGASYQW</sequence>
<dbReference type="SUPFAM" id="SSF101967">
    <property type="entry name" value="Adhesin YadA, collagen-binding domain"/>
    <property type="match status" value="5"/>
</dbReference>
<keyword evidence="10" id="KW-0998">Cell outer membrane</keyword>
<dbReference type="SUPFAM" id="SSF54523">
    <property type="entry name" value="Pili subunits"/>
    <property type="match status" value="1"/>
</dbReference>